<evidence type="ECO:0000256" key="2">
    <source>
        <dbReference type="ARBA" id="ARBA00022679"/>
    </source>
</evidence>
<dbReference type="OrthoDB" id="439943at2759"/>
<dbReference type="GO" id="GO:0000026">
    <property type="term" value="F:alpha-1,2-mannosyltransferase activity"/>
    <property type="evidence" value="ECO:0007669"/>
    <property type="project" value="TreeGrafter"/>
</dbReference>
<dbReference type="PANTHER" id="PTHR31121:SF6">
    <property type="entry name" value="ALPHA-1,2 MANNOSYLTRANSFERASE KTR1"/>
    <property type="match status" value="1"/>
</dbReference>
<dbReference type="GO" id="GO:0005794">
    <property type="term" value="C:Golgi apparatus"/>
    <property type="evidence" value="ECO:0007669"/>
    <property type="project" value="TreeGrafter"/>
</dbReference>
<keyword evidence="2 3" id="KW-0808">Transferase</keyword>
<dbReference type="Pfam" id="PF01793">
    <property type="entry name" value="Glyco_transf_15"/>
    <property type="match status" value="1"/>
</dbReference>
<dbReference type="GO" id="GO:0000032">
    <property type="term" value="P:cell wall mannoprotein biosynthetic process"/>
    <property type="evidence" value="ECO:0007669"/>
    <property type="project" value="TreeGrafter"/>
</dbReference>
<organism evidence="3 4">
    <name type="scientific">Rhizopus stolonifer</name>
    <name type="common">Rhizopus nigricans</name>
    <dbReference type="NCBI Taxonomy" id="4846"/>
    <lineage>
        <taxon>Eukaryota</taxon>
        <taxon>Fungi</taxon>
        <taxon>Fungi incertae sedis</taxon>
        <taxon>Mucoromycota</taxon>
        <taxon>Mucoromycotina</taxon>
        <taxon>Mucoromycetes</taxon>
        <taxon>Mucorales</taxon>
        <taxon>Mucorineae</taxon>
        <taxon>Rhizopodaceae</taxon>
        <taxon>Rhizopus</taxon>
    </lineage>
</organism>
<keyword evidence="4" id="KW-1185">Reference proteome</keyword>
<proteinExistence type="inferred from homology"/>
<dbReference type="InterPro" id="IPR002685">
    <property type="entry name" value="Glyco_trans_15"/>
</dbReference>
<reference evidence="3 4" key="1">
    <citation type="journal article" date="2018" name="G3 (Bethesda)">
        <title>Phylogenetic and Phylogenomic Definition of Rhizopus Species.</title>
        <authorList>
            <person name="Gryganskyi A.P."/>
            <person name="Golan J."/>
            <person name="Dolatabadi S."/>
            <person name="Mondo S."/>
            <person name="Robb S."/>
            <person name="Idnurm A."/>
            <person name="Muszewska A."/>
            <person name="Steczkiewicz K."/>
            <person name="Masonjones S."/>
            <person name="Liao H.L."/>
            <person name="Gajdeczka M.T."/>
            <person name="Anike F."/>
            <person name="Vuek A."/>
            <person name="Anishchenko I.M."/>
            <person name="Voigt K."/>
            <person name="de Hoog G.S."/>
            <person name="Smith M.E."/>
            <person name="Heitman J."/>
            <person name="Vilgalys R."/>
            <person name="Stajich J.E."/>
        </authorList>
    </citation>
    <scope>NUCLEOTIDE SEQUENCE [LARGE SCALE GENOMIC DNA]</scope>
    <source>
        <strain evidence="3 4">LSU 92-RS-03</strain>
    </source>
</reference>
<dbReference type="GO" id="GO:0006487">
    <property type="term" value="P:protein N-linked glycosylation"/>
    <property type="evidence" value="ECO:0007669"/>
    <property type="project" value="TreeGrafter"/>
</dbReference>
<sequence>MENLLETSGHRITIQPDQKRWWPRTIYHTYWSRISFWISKNKLCSFVSLILLSAGLYAFMGSDQKIKYNDPMGYAPHQEKLQNSPSFDYILPDTYLDWSEVTSNGSVNAKAAFVSVVREDDIYALRATMLDLERRLNHRHGYPWVIISERVMSRKFREWITSSTTAPVFFGQAPAIEWQEPYWIDIKLAEKNLRDLVREEDNENSQSMSYRRMTRYNTGFLAHHSLLKNLEFYWKVQPGARYTCDILQDPFEQMKKEKKKFSFAVTMTEHHKNVVGFQESVFEFIKENKGILKPVNKSIYKALLNDQSRYQSPNPSNPLGEYNGHFSNCMVYNNFMIASLDFLRSKEYTKYFDALDMSGGFFYQKWGDSMSQTVAAALLLERSELAYNHILGYEYKSAAICPTDFEVYVNAKCS</sequence>
<dbReference type="PANTHER" id="PTHR31121">
    <property type="entry name" value="ALPHA-1,2 MANNOSYLTRANSFERASE KTR1"/>
    <property type="match status" value="1"/>
</dbReference>
<dbReference type="SUPFAM" id="SSF53448">
    <property type="entry name" value="Nucleotide-diphospho-sugar transferases"/>
    <property type="match status" value="1"/>
</dbReference>
<evidence type="ECO:0000313" key="4">
    <source>
        <dbReference type="Proteomes" id="UP000253551"/>
    </source>
</evidence>
<evidence type="ECO:0000256" key="1">
    <source>
        <dbReference type="ARBA" id="ARBA00007677"/>
    </source>
</evidence>
<comment type="similarity">
    <text evidence="1">Belongs to the glycosyltransferase 15 family.</text>
</comment>
<keyword evidence="3" id="KW-0328">Glycosyltransferase</keyword>
<dbReference type="AlphaFoldDB" id="A0A367JI17"/>
<accession>A0A367JI17</accession>
<gene>
    <name evidence="3" type="primary">KRE2_1</name>
    <name evidence="3" type="ORF">CU098_001468</name>
</gene>
<evidence type="ECO:0000313" key="3">
    <source>
        <dbReference type="EMBL" id="RCH89612.1"/>
    </source>
</evidence>
<feature type="non-terminal residue" evidence="3">
    <location>
        <position position="414"/>
    </location>
</feature>
<dbReference type="Proteomes" id="UP000253551">
    <property type="component" value="Unassembled WGS sequence"/>
</dbReference>
<dbReference type="Gene3D" id="3.90.550.10">
    <property type="entry name" value="Spore Coat Polysaccharide Biosynthesis Protein SpsA, Chain A"/>
    <property type="match status" value="1"/>
</dbReference>
<dbReference type="GO" id="GO:0016020">
    <property type="term" value="C:membrane"/>
    <property type="evidence" value="ECO:0007669"/>
    <property type="project" value="InterPro"/>
</dbReference>
<name>A0A367JI17_RHIST</name>
<protein>
    <submittedName>
        <fullName evidence="3">Alpha 1,2-mannosyltransferase 2.4.1</fullName>
    </submittedName>
</protein>
<comment type="caution">
    <text evidence="3">The sequence shown here is derived from an EMBL/GenBank/DDBJ whole genome shotgun (WGS) entry which is preliminary data.</text>
</comment>
<dbReference type="EMBL" id="PJQM01003303">
    <property type="protein sequence ID" value="RCH89612.1"/>
    <property type="molecule type" value="Genomic_DNA"/>
</dbReference>
<dbReference type="InterPro" id="IPR029044">
    <property type="entry name" value="Nucleotide-diphossugar_trans"/>
</dbReference>